<sequence length="344" mass="40511">MVISLEDLKKREYSESFDELLAKAKVFARDRDEELEILTNWVVYDLSRRKILRKIKRPTNVDPEEETENRRDKYKIVLKKMKANYTNKPHSVIRKDRMTCNDEEDKEASDPCSAGNDHQMKRKQSTHASCSQSTEDQDECFNKHKERMTPNDKEAAASSSSARNHQTKRKRRSTEEQAGDMMELTMKKKAKRQRALQIILGPPLELPMEFRNKIESLHGSEPKLVIQKVIQETDLSNHHDRLNLPKNQVRTIDFLPEQDQRIFEVTRVLDVRVILPCLEEFDLRFRKWRSSTGYSYALNSGWKHVVSKRRNNIRSGNIIQVWSFRVDDRGENWFALVCHDPTNL</sequence>
<evidence type="ECO:0000256" key="3">
    <source>
        <dbReference type="ARBA" id="ARBA00023125"/>
    </source>
</evidence>
<feature type="compositionally biased region" description="Basic and acidic residues" evidence="6">
    <location>
        <begin position="140"/>
        <end position="155"/>
    </location>
</feature>
<name>A0AAW1X8V5_RUBAR</name>
<keyword evidence="3" id="KW-0238">DNA-binding</keyword>
<feature type="region of interest" description="Disordered" evidence="6">
    <location>
        <begin position="87"/>
        <end position="181"/>
    </location>
</feature>
<evidence type="ECO:0000256" key="6">
    <source>
        <dbReference type="SAM" id="MobiDB-lite"/>
    </source>
</evidence>
<proteinExistence type="predicted"/>
<evidence type="ECO:0008006" key="9">
    <source>
        <dbReference type="Google" id="ProtNLM"/>
    </source>
</evidence>
<evidence type="ECO:0000313" key="7">
    <source>
        <dbReference type="EMBL" id="KAK9933230.1"/>
    </source>
</evidence>
<dbReference type="GO" id="GO:0005634">
    <property type="term" value="C:nucleus"/>
    <property type="evidence" value="ECO:0007669"/>
    <property type="project" value="UniProtKB-SubCell"/>
</dbReference>
<keyword evidence="8" id="KW-1185">Reference proteome</keyword>
<dbReference type="Pfam" id="PF03754">
    <property type="entry name" value="At2g31720-like"/>
    <property type="match status" value="1"/>
</dbReference>
<dbReference type="InterPro" id="IPR015300">
    <property type="entry name" value="DNA-bd_pseudobarrel_sf"/>
</dbReference>
<accession>A0AAW1X8V5</accession>
<dbReference type="PANTHER" id="PTHR31541">
    <property type="entry name" value="B3 DOMAIN PLANT PROTEIN-RELATED"/>
    <property type="match status" value="1"/>
</dbReference>
<evidence type="ECO:0000256" key="2">
    <source>
        <dbReference type="ARBA" id="ARBA00023015"/>
    </source>
</evidence>
<comment type="subcellular location">
    <subcellularLocation>
        <location evidence="1">Nucleus</location>
    </subcellularLocation>
</comment>
<evidence type="ECO:0000256" key="5">
    <source>
        <dbReference type="ARBA" id="ARBA00023242"/>
    </source>
</evidence>
<protein>
    <recommendedName>
        <fullName evidence="9">B3 domain-containing protein</fullName>
    </recommendedName>
</protein>
<dbReference type="PANTHER" id="PTHR31541:SF25">
    <property type="entry name" value="GAMMA-GLIADIN B"/>
    <property type="match status" value="1"/>
</dbReference>
<organism evidence="7 8">
    <name type="scientific">Rubus argutus</name>
    <name type="common">Southern blackberry</name>
    <dbReference type="NCBI Taxonomy" id="59490"/>
    <lineage>
        <taxon>Eukaryota</taxon>
        <taxon>Viridiplantae</taxon>
        <taxon>Streptophyta</taxon>
        <taxon>Embryophyta</taxon>
        <taxon>Tracheophyta</taxon>
        <taxon>Spermatophyta</taxon>
        <taxon>Magnoliopsida</taxon>
        <taxon>eudicotyledons</taxon>
        <taxon>Gunneridae</taxon>
        <taxon>Pentapetalae</taxon>
        <taxon>rosids</taxon>
        <taxon>fabids</taxon>
        <taxon>Rosales</taxon>
        <taxon>Rosaceae</taxon>
        <taxon>Rosoideae</taxon>
        <taxon>Rosoideae incertae sedis</taxon>
        <taxon>Rubus</taxon>
    </lineage>
</organism>
<gene>
    <name evidence="7" type="ORF">M0R45_020433</name>
</gene>
<dbReference type="SUPFAM" id="SSF101936">
    <property type="entry name" value="DNA-binding pseudobarrel domain"/>
    <property type="match status" value="1"/>
</dbReference>
<dbReference type="EMBL" id="JBEDUW010000004">
    <property type="protein sequence ID" value="KAK9933230.1"/>
    <property type="molecule type" value="Genomic_DNA"/>
</dbReference>
<comment type="caution">
    <text evidence="7">The sequence shown here is derived from an EMBL/GenBank/DDBJ whole genome shotgun (WGS) entry which is preliminary data.</text>
</comment>
<dbReference type="Proteomes" id="UP001457282">
    <property type="component" value="Unassembled WGS sequence"/>
</dbReference>
<dbReference type="GO" id="GO:0003677">
    <property type="term" value="F:DNA binding"/>
    <property type="evidence" value="ECO:0007669"/>
    <property type="project" value="UniProtKB-KW"/>
</dbReference>
<evidence type="ECO:0000313" key="8">
    <source>
        <dbReference type="Proteomes" id="UP001457282"/>
    </source>
</evidence>
<dbReference type="AlphaFoldDB" id="A0AAW1X8V5"/>
<keyword evidence="5" id="KW-0539">Nucleus</keyword>
<evidence type="ECO:0000256" key="1">
    <source>
        <dbReference type="ARBA" id="ARBA00004123"/>
    </source>
</evidence>
<keyword evidence="4" id="KW-0804">Transcription</keyword>
<evidence type="ECO:0000256" key="4">
    <source>
        <dbReference type="ARBA" id="ARBA00023163"/>
    </source>
</evidence>
<keyword evidence="2" id="KW-0805">Transcription regulation</keyword>
<dbReference type="Gene3D" id="2.40.330.10">
    <property type="entry name" value="DNA-binding pseudobarrel domain"/>
    <property type="match status" value="1"/>
</dbReference>
<reference evidence="7 8" key="1">
    <citation type="journal article" date="2023" name="G3 (Bethesda)">
        <title>A chromosome-length genome assembly and annotation of blackberry (Rubus argutus, cv. 'Hillquist').</title>
        <authorList>
            <person name="Bruna T."/>
            <person name="Aryal R."/>
            <person name="Dudchenko O."/>
            <person name="Sargent D.J."/>
            <person name="Mead D."/>
            <person name="Buti M."/>
            <person name="Cavallini A."/>
            <person name="Hytonen T."/>
            <person name="Andres J."/>
            <person name="Pham M."/>
            <person name="Weisz D."/>
            <person name="Mascagni F."/>
            <person name="Usai G."/>
            <person name="Natali L."/>
            <person name="Bassil N."/>
            <person name="Fernandez G.E."/>
            <person name="Lomsadze A."/>
            <person name="Armour M."/>
            <person name="Olukolu B."/>
            <person name="Poorten T."/>
            <person name="Britton C."/>
            <person name="Davik J."/>
            <person name="Ashrafi H."/>
            <person name="Aiden E.L."/>
            <person name="Borodovsky M."/>
            <person name="Worthington M."/>
        </authorList>
    </citation>
    <scope>NUCLEOTIDE SEQUENCE [LARGE SCALE GENOMIC DNA]</scope>
    <source>
        <strain evidence="7">PI 553951</strain>
    </source>
</reference>
<dbReference type="InterPro" id="IPR005508">
    <property type="entry name" value="At2g31720-like"/>
</dbReference>